<proteinExistence type="predicted"/>
<dbReference type="EMBL" id="KZ613856">
    <property type="protein sequence ID" value="PMD55127.1"/>
    <property type="molecule type" value="Genomic_DNA"/>
</dbReference>
<evidence type="ECO:0000256" key="1">
    <source>
        <dbReference type="SAM" id="SignalP"/>
    </source>
</evidence>
<evidence type="ECO:0000313" key="2">
    <source>
        <dbReference type="EMBL" id="PMD55127.1"/>
    </source>
</evidence>
<dbReference type="OrthoDB" id="3554456at2759"/>
<dbReference type="GeneID" id="36589235"/>
<dbReference type="Proteomes" id="UP000235371">
    <property type="component" value="Unassembled WGS sequence"/>
</dbReference>
<keyword evidence="1" id="KW-0732">Signal</keyword>
<reference evidence="2 3" key="1">
    <citation type="submission" date="2016-04" db="EMBL/GenBank/DDBJ databases">
        <title>A degradative enzymes factory behind the ericoid mycorrhizal symbiosis.</title>
        <authorList>
            <consortium name="DOE Joint Genome Institute"/>
            <person name="Martino E."/>
            <person name="Morin E."/>
            <person name="Grelet G."/>
            <person name="Kuo A."/>
            <person name="Kohler A."/>
            <person name="Daghino S."/>
            <person name="Barry K."/>
            <person name="Choi C."/>
            <person name="Cichocki N."/>
            <person name="Clum A."/>
            <person name="Copeland A."/>
            <person name="Hainaut M."/>
            <person name="Haridas S."/>
            <person name="Labutti K."/>
            <person name="Lindquist E."/>
            <person name="Lipzen A."/>
            <person name="Khouja H.-R."/>
            <person name="Murat C."/>
            <person name="Ohm R."/>
            <person name="Olson A."/>
            <person name="Spatafora J."/>
            <person name="Veneault-Fourrey C."/>
            <person name="Henrissat B."/>
            <person name="Grigoriev I."/>
            <person name="Martin F."/>
            <person name="Perotto S."/>
        </authorList>
    </citation>
    <scope>NUCLEOTIDE SEQUENCE [LARGE SCALE GENOMIC DNA]</scope>
    <source>
        <strain evidence="2 3">E</strain>
    </source>
</reference>
<evidence type="ECO:0000313" key="3">
    <source>
        <dbReference type="Proteomes" id="UP000235371"/>
    </source>
</evidence>
<dbReference type="InParanoid" id="A0A2J6SWH3"/>
<gene>
    <name evidence="2" type="ORF">K444DRAFT_617580</name>
</gene>
<name>A0A2J6SWH3_9HELO</name>
<organism evidence="2 3">
    <name type="scientific">Hyaloscypha bicolor E</name>
    <dbReference type="NCBI Taxonomy" id="1095630"/>
    <lineage>
        <taxon>Eukaryota</taxon>
        <taxon>Fungi</taxon>
        <taxon>Dikarya</taxon>
        <taxon>Ascomycota</taxon>
        <taxon>Pezizomycotina</taxon>
        <taxon>Leotiomycetes</taxon>
        <taxon>Helotiales</taxon>
        <taxon>Hyaloscyphaceae</taxon>
        <taxon>Hyaloscypha</taxon>
        <taxon>Hyaloscypha bicolor</taxon>
    </lineage>
</organism>
<protein>
    <submittedName>
        <fullName evidence="2">Uncharacterized protein</fullName>
    </submittedName>
</protein>
<dbReference type="AlphaFoldDB" id="A0A2J6SWH3"/>
<dbReference type="RefSeq" id="XP_024732031.1">
    <property type="nucleotide sequence ID" value="XM_024881158.1"/>
</dbReference>
<sequence>MRYSSTLLFATSAVLVLSSPLPKPLNINMGAYSPALVVGDGAIGFKGTESVTNLMNTLQGAAANSAFANGAAAPAAAAPAAAEGTVAQDPQGAAVTQLLEGMGKSVVNSKRDPIDEDAYHLKALNVEIETRKVVRDTADDLVDEDLELDEEDEYKRDIEELEGEVYRLGI</sequence>
<dbReference type="STRING" id="1095630.A0A2J6SWH3"/>
<keyword evidence="3" id="KW-1185">Reference proteome</keyword>
<feature type="chain" id="PRO_5014445985" evidence="1">
    <location>
        <begin position="19"/>
        <end position="170"/>
    </location>
</feature>
<feature type="signal peptide" evidence="1">
    <location>
        <begin position="1"/>
        <end position="18"/>
    </location>
</feature>
<accession>A0A2J6SWH3</accession>